<dbReference type="Pfam" id="PF00632">
    <property type="entry name" value="HECT"/>
    <property type="match status" value="1"/>
</dbReference>
<evidence type="ECO:0000256" key="2">
    <source>
        <dbReference type="ARBA" id="ARBA00022786"/>
    </source>
</evidence>
<feature type="domain" description="HECT" evidence="3">
    <location>
        <begin position="294"/>
        <end position="390"/>
    </location>
</feature>
<name>A0AAW1ZA85_CULAL</name>
<dbReference type="InterPro" id="IPR000569">
    <property type="entry name" value="HECT_dom"/>
</dbReference>
<dbReference type="EMBL" id="JAWDJR010000019">
    <property type="protein sequence ID" value="KAK9957284.1"/>
    <property type="molecule type" value="Genomic_DNA"/>
</dbReference>
<evidence type="ECO:0000256" key="1">
    <source>
        <dbReference type="ARBA" id="ARBA00022679"/>
    </source>
</evidence>
<proteinExistence type="predicted"/>
<organism evidence="4 5">
    <name type="scientific">Culter alburnus</name>
    <name type="common">Topmouth culter</name>
    <dbReference type="NCBI Taxonomy" id="194366"/>
    <lineage>
        <taxon>Eukaryota</taxon>
        <taxon>Metazoa</taxon>
        <taxon>Chordata</taxon>
        <taxon>Craniata</taxon>
        <taxon>Vertebrata</taxon>
        <taxon>Euteleostomi</taxon>
        <taxon>Actinopterygii</taxon>
        <taxon>Neopterygii</taxon>
        <taxon>Teleostei</taxon>
        <taxon>Ostariophysi</taxon>
        <taxon>Cypriniformes</taxon>
        <taxon>Xenocyprididae</taxon>
        <taxon>Xenocypridinae</taxon>
        <taxon>Culter</taxon>
    </lineage>
</organism>
<evidence type="ECO:0000313" key="5">
    <source>
        <dbReference type="Proteomes" id="UP001479290"/>
    </source>
</evidence>
<dbReference type="Gene3D" id="3.30.2410.10">
    <property type="entry name" value="Hect, E3 ligase catalytic domain"/>
    <property type="match status" value="1"/>
</dbReference>
<dbReference type="SUPFAM" id="SSF56204">
    <property type="entry name" value="Hect, E3 ligase catalytic domain"/>
    <property type="match status" value="1"/>
</dbReference>
<sequence length="399" mass="45569">MTDASSVIEIDAARQPEVGNLEDSGTVTISTGLISGLEDTELDDTLPLLEEPYSVPSPIDNSLESFVQSERVKKILVVHRGQALRQLIAHFCDKSVLTDDISMKVILPDGRLENAVDEGGVLRDVLSEFWNDFYEQCTLGNSFKVPYLRHDFGQQQWESIGRILAFGWQKEKYLPVKIAPVMLEQAAHGCVSTSLVDCFLKYVTESDRMILESCCSDFEDVDKEELFEVMDHHNCRRVPTADNIEQLLEEMAHQKLIQEPAFVIEQWHYVLAPMKTELLDIAAAYDELQPTSRKVMKSIAYPATMNVQQKHTGRYLSTFLREADKQHLSLFLRFCTGSDLFLGKNITISFTQLEGFQRRPIAHTCGCYLELPVNYDNYPEFRHEMNKVLESNIWVMDIV</sequence>
<accession>A0AAW1ZA85</accession>
<evidence type="ECO:0000259" key="3">
    <source>
        <dbReference type="Pfam" id="PF00632"/>
    </source>
</evidence>
<protein>
    <recommendedName>
        <fullName evidence="3">HECT domain-containing protein</fullName>
    </recommendedName>
</protein>
<gene>
    <name evidence="4" type="ORF">ABG768_011545</name>
</gene>
<dbReference type="AlphaFoldDB" id="A0AAW1ZA85"/>
<comment type="caution">
    <text evidence="4">The sequence shown here is derived from an EMBL/GenBank/DDBJ whole genome shotgun (WGS) entry which is preliminary data.</text>
</comment>
<evidence type="ECO:0000313" key="4">
    <source>
        <dbReference type="EMBL" id="KAK9957284.1"/>
    </source>
</evidence>
<keyword evidence="5" id="KW-1185">Reference proteome</keyword>
<dbReference type="Proteomes" id="UP001479290">
    <property type="component" value="Unassembled WGS sequence"/>
</dbReference>
<dbReference type="GO" id="GO:0004842">
    <property type="term" value="F:ubiquitin-protein transferase activity"/>
    <property type="evidence" value="ECO:0007669"/>
    <property type="project" value="InterPro"/>
</dbReference>
<keyword evidence="1" id="KW-0808">Transferase</keyword>
<dbReference type="InterPro" id="IPR035983">
    <property type="entry name" value="Hect_E3_ubiquitin_ligase"/>
</dbReference>
<keyword evidence="2" id="KW-0833">Ubl conjugation pathway</keyword>
<reference evidence="4 5" key="1">
    <citation type="submission" date="2024-05" db="EMBL/GenBank/DDBJ databases">
        <title>A high-quality chromosomal-level genome assembly of Topmouth culter (Culter alburnus).</title>
        <authorList>
            <person name="Zhao H."/>
        </authorList>
    </citation>
    <scope>NUCLEOTIDE SEQUENCE [LARGE SCALE GENOMIC DNA]</scope>
    <source>
        <strain evidence="4">CATC2023</strain>
        <tissue evidence="4">Muscle</tissue>
    </source>
</reference>